<evidence type="ECO:0000313" key="14">
    <source>
        <dbReference type="Proteomes" id="UP001586593"/>
    </source>
</evidence>
<feature type="transmembrane region" description="Helical" evidence="10">
    <location>
        <begin position="1094"/>
        <end position="1122"/>
    </location>
</feature>
<feature type="domain" description="ABC transmembrane type-1" evidence="12">
    <location>
        <begin position="945"/>
        <end position="1250"/>
    </location>
</feature>
<gene>
    <name evidence="13" type="ORF">VTK73DRAFT_5723</name>
</gene>
<feature type="domain" description="ABC transporter" evidence="11">
    <location>
        <begin position="641"/>
        <end position="884"/>
    </location>
</feature>
<evidence type="ECO:0000256" key="3">
    <source>
        <dbReference type="ARBA" id="ARBA00022448"/>
    </source>
</evidence>
<feature type="compositionally biased region" description="Polar residues" evidence="9">
    <location>
        <begin position="1442"/>
        <end position="1454"/>
    </location>
</feature>
<feature type="compositionally biased region" description="Low complexity" evidence="9">
    <location>
        <begin position="887"/>
        <end position="898"/>
    </location>
</feature>
<protein>
    <recommendedName>
        <fullName evidence="15">ATP-dependent bile acid permease</fullName>
    </recommendedName>
</protein>
<feature type="transmembrane region" description="Helical" evidence="10">
    <location>
        <begin position="69"/>
        <end position="89"/>
    </location>
</feature>
<feature type="region of interest" description="Disordered" evidence="9">
    <location>
        <begin position="1405"/>
        <end position="1454"/>
    </location>
</feature>
<dbReference type="Pfam" id="PF00005">
    <property type="entry name" value="ABC_tran"/>
    <property type="match status" value="2"/>
</dbReference>
<dbReference type="CDD" id="cd03244">
    <property type="entry name" value="ABCC_MRP_domain2"/>
    <property type="match status" value="1"/>
</dbReference>
<evidence type="ECO:0000259" key="12">
    <source>
        <dbReference type="PROSITE" id="PS50929"/>
    </source>
</evidence>
<dbReference type="PROSITE" id="PS50893">
    <property type="entry name" value="ABC_TRANSPORTER_2"/>
    <property type="match status" value="2"/>
</dbReference>
<feature type="transmembrane region" description="Helical" evidence="10">
    <location>
        <begin position="1007"/>
        <end position="1028"/>
    </location>
</feature>
<feature type="region of interest" description="Disordered" evidence="9">
    <location>
        <begin position="1568"/>
        <end position="1621"/>
    </location>
</feature>
<dbReference type="PANTHER" id="PTHR24223">
    <property type="entry name" value="ATP-BINDING CASSETTE SUB-FAMILY C"/>
    <property type="match status" value="1"/>
</dbReference>
<dbReference type="EMBL" id="JAZHXJ010000032">
    <property type="protein sequence ID" value="KAL1880523.1"/>
    <property type="molecule type" value="Genomic_DNA"/>
</dbReference>
<comment type="similarity">
    <text evidence="2">Belongs to the ABC transporter superfamily. ABCC family. Conjugate transporter (TC 3.A.1.208) subfamily.</text>
</comment>
<dbReference type="PROSITE" id="PS50929">
    <property type="entry name" value="ABC_TM1F"/>
    <property type="match status" value="2"/>
</dbReference>
<dbReference type="SMART" id="SM00382">
    <property type="entry name" value="AAA"/>
    <property type="match status" value="2"/>
</dbReference>
<dbReference type="InterPro" id="IPR036640">
    <property type="entry name" value="ABC1_TM_sf"/>
</dbReference>
<name>A0ABR3XWZ1_9PEZI</name>
<dbReference type="CDD" id="cd18596">
    <property type="entry name" value="ABC_6TM_VMR1_D1_like"/>
    <property type="match status" value="1"/>
</dbReference>
<dbReference type="PANTHER" id="PTHR24223:SF456">
    <property type="entry name" value="MULTIDRUG RESISTANCE-ASSOCIATED PROTEIN LETHAL(2)03659"/>
    <property type="match status" value="1"/>
</dbReference>
<evidence type="ECO:0000256" key="5">
    <source>
        <dbReference type="ARBA" id="ARBA00022741"/>
    </source>
</evidence>
<feature type="domain" description="ABC transporter" evidence="11">
    <location>
        <begin position="1284"/>
        <end position="1576"/>
    </location>
</feature>
<evidence type="ECO:0000256" key="9">
    <source>
        <dbReference type="SAM" id="MobiDB-lite"/>
    </source>
</evidence>
<reference evidence="13 14" key="1">
    <citation type="journal article" date="2024" name="Commun. Biol.">
        <title>Comparative genomic analysis of thermophilic fungi reveals convergent evolutionary adaptations and gene losses.</title>
        <authorList>
            <person name="Steindorff A.S."/>
            <person name="Aguilar-Pontes M.V."/>
            <person name="Robinson A.J."/>
            <person name="Andreopoulos B."/>
            <person name="LaButti K."/>
            <person name="Kuo A."/>
            <person name="Mondo S."/>
            <person name="Riley R."/>
            <person name="Otillar R."/>
            <person name="Haridas S."/>
            <person name="Lipzen A."/>
            <person name="Grimwood J."/>
            <person name="Schmutz J."/>
            <person name="Clum A."/>
            <person name="Reid I.D."/>
            <person name="Moisan M.C."/>
            <person name="Butler G."/>
            <person name="Nguyen T.T.M."/>
            <person name="Dewar K."/>
            <person name="Conant G."/>
            <person name="Drula E."/>
            <person name="Henrissat B."/>
            <person name="Hansel C."/>
            <person name="Singer S."/>
            <person name="Hutchinson M.I."/>
            <person name="de Vries R.P."/>
            <person name="Natvig D.O."/>
            <person name="Powell A.J."/>
            <person name="Tsang A."/>
            <person name="Grigoriev I.V."/>
        </authorList>
    </citation>
    <scope>NUCLEOTIDE SEQUENCE [LARGE SCALE GENOMIC DNA]</scope>
    <source>
        <strain evidence="13 14">ATCC 24622</strain>
    </source>
</reference>
<dbReference type="InterPro" id="IPR050173">
    <property type="entry name" value="ABC_transporter_C-like"/>
</dbReference>
<feature type="compositionally biased region" description="Basic and acidic residues" evidence="9">
    <location>
        <begin position="1569"/>
        <end position="1598"/>
    </location>
</feature>
<keyword evidence="7 10" id="KW-1133">Transmembrane helix</keyword>
<evidence type="ECO:0000256" key="8">
    <source>
        <dbReference type="ARBA" id="ARBA00023136"/>
    </source>
</evidence>
<evidence type="ECO:0000256" key="1">
    <source>
        <dbReference type="ARBA" id="ARBA00004141"/>
    </source>
</evidence>
<feature type="transmembrane region" description="Helical" evidence="10">
    <location>
        <begin position="278"/>
        <end position="299"/>
    </location>
</feature>
<dbReference type="InterPro" id="IPR027417">
    <property type="entry name" value="P-loop_NTPase"/>
</dbReference>
<feature type="transmembrane region" description="Helical" evidence="10">
    <location>
        <begin position="1195"/>
        <end position="1216"/>
    </location>
</feature>
<keyword evidence="14" id="KW-1185">Reference proteome</keyword>
<evidence type="ECO:0000256" key="6">
    <source>
        <dbReference type="ARBA" id="ARBA00022840"/>
    </source>
</evidence>
<comment type="subcellular location">
    <subcellularLocation>
        <location evidence="1">Membrane</location>
        <topology evidence="1">Multi-pass membrane protein</topology>
    </subcellularLocation>
</comment>
<evidence type="ECO:0008006" key="15">
    <source>
        <dbReference type="Google" id="ProtNLM"/>
    </source>
</evidence>
<dbReference type="SUPFAM" id="SSF52540">
    <property type="entry name" value="P-loop containing nucleoside triphosphate hydrolases"/>
    <property type="match status" value="2"/>
</dbReference>
<dbReference type="Proteomes" id="UP001586593">
    <property type="component" value="Unassembled WGS sequence"/>
</dbReference>
<keyword evidence="6" id="KW-0067">ATP-binding</keyword>
<feature type="transmembrane region" description="Helical" evidence="10">
    <location>
        <begin position="177"/>
        <end position="194"/>
    </location>
</feature>
<dbReference type="Gene3D" id="1.20.1560.10">
    <property type="entry name" value="ABC transporter type 1, transmembrane domain"/>
    <property type="match status" value="2"/>
</dbReference>
<keyword evidence="8 10" id="KW-0472">Membrane</keyword>
<feature type="transmembrane region" description="Helical" evidence="10">
    <location>
        <begin position="941"/>
        <end position="960"/>
    </location>
</feature>
<feature type="region of interest" description="Disordered" evidence="9">
    <location>
        <begin position="879"/>
        <end position="919"/>
    </location>
</feature>
<accession>A0ABR3XWZ1</accession>
<feature type="domain" description="ABC transmembrane type-1" evidence="12">
    <location>
        <begin position="435"/>
        <end position="596"/>
    </location>
</feature>
<dbReference type="InterPro" id="IPR003439">
    <property type="entry name" value="ABC_transporter-like_ATP-bd"/>
</dbReference>
<feature type="compositionally biased region" description="Polar residues" evidence="9">
    <location>
        <begin position="1410"/>
        <end position="1433"/>
    </location>
</feature>
<feature type="region of interest" description="Disordered" evidence="9">
    <location>
        <begin position="371"/>
        <end position="394"/>
    </location>
</feature>
<feature type="transmembrane region" description="Helical" evidence="10">
    <location>
        <begin position="136"/>
        <end position="157"/>
    </location>
</feature>
<dbReference type="SUPFAM" id="SSF90123">
    <property type="entry name" value="ABC transporter transmembrane region"/>
    <property type="match status" value="2"/>
</dbReference>
<keyword evidence="4 10" id="KW-0812">Transmembrane</keyword>
<dbReference type="Pfam" id="PF00664">
    <property type="entry name" value="ABC_membrane"/>
    <property type="match status" value="2"/>
</dbReference>
<keyword evidence="5" id="KW-0547">Nucleotide-binding</keyword>
<evidence type="ECO:0000256" key="10">
    <source>
        <dbReference type="SAM" id="Phobius"/>
    </source>
</evidence>
<evidence type="ECO:0000256" key="7">
    <source>
        <dbReference type="ARBA" id="ARBA00022989"/>
    </source>
</evidence>
<proteinExistence type="inferred from homology"/>
<evidence type="ECO:0000313" key="13">
    <source>
        <dbReference type="EMBL" id="KAL1880523.1"/>
    </source>
</evidence>
<dbReference type="InterPro" id="IPR003593">
    <property type="entry name" value="AAA+_ATPase"/>
</dbReference>
<feature type="transmembrane region" description="Helical" evidence="10">
    <location>
        <begin position="6"/>
        <end position="27"/>
    </location>
</feature>
<evidence type="ECO:0000256" key="2">
    <source>
        <dbReference type="ARBA" id="ARBA00009726"/>
    </source>
</evidence>
<feature type="transmembrane region" description="Helical" evidence="10">
    <location>
        <begin position="531"/>
        <end position="559"/>
    </location>
</feature>
<evidence type="ECO:0000256" key="4">
    <source>
        <dbReference type="ARBA" id="ARBA00022692"/>
    </source>
</evidence>
<organism evidence="13 14">
    <name type="scientific">Phialemonium thermophilum</name>
    <dbReference type="NCBI Taxonomy" id="223376"/>
    <lineage>
        <taxon>Eukaryota</taxon>
        <taxon>Fungi</taxon>
        <taxon>Dikarya</taxon>
        <taxon>Ascomycota</taxon>
        <taxon>Pezizomycotina</taxon>
        <taxon>Sordariomycetes</taxon>
        <taxon>Sordariomycetidae</taxon>
        <taxon>Cephalothecales</taxon>
        <taxon>Cephalothecaceae</taxon>
        <taxon>Phialemonium</taxon>
    </lineage>
</organism>
<dbReference type="CDD" id="cd18604">
    <property type="entry name" value="ABC_6TM_VMR1_D2_like"/>
    <property type="match status" value="1"/>
</dbReference>
<keyword evidence="3" id="KW-0813">Transport</keyword>
<dbReference type="CDD" id="cd03250">
    <property type="entry name" value="ABCC_MRP_domain1"/>
    <property type="match status" value="1"/>
</dbReference>
<dbReference type="InterPro" id="IPR011527">
    <property type="entry name" value="ABC1_TM_dom"/>
</dbReference>
<comment type="caution">
    <text evidence="13">The sequence shown here is derived from an EMBL/GenBank/DDBJ whole genome shotgun (WGS) entry which is preliminary data.</text>
</comment>
<feature type="transmembrane region" description="Helical" evidence="10">
    <location>
        <begin position="101"/>
        <end position="124"/>
    </location>
</feature>
<dbReference type="Gene3D" id="3.40.50.300">
    <property type="entry name" value="P-loop containing nucleotide triphosphate hydrolases"/>
    <property type="match status" value="2"/>
</dbReference>
<evidence type="ECO:0000259" key="11">
    <source>
        <dbReference type="PROSITE" id="PS50893"/>
    </source>
</evidence>
<sequence>MASTDILERAAALIATALVTLLSLPAFKHLPKQCKPRRGYIRLEETYRDVDGTATEESTRAYSDLWPRVALYLSIIVGICSSVASKVLLAKGGSHPANEHVRGLLVCYLDGIIWALIGLQGASLPFRGEYLLRFRLAAYGFLSSLLLFLFLCARDAFTVLAAVTDHDIKTRAWGVSSFLQVFAALTTAVAFAGFPRRPDVYYQGCVVDQQHTASLLSLFSYSFDRIIFDIGKDKEMRLADIPALDYKTRSANLTKNFLARRGTGRLWRQLVRVYSGELLIQWTLTLVISFLALFPQLMLYNFLRRIEARQDYASADPTLLAWVVGLLLSQLLQVGVQNWLRWIVNTRLEVPLLSLLQSLVFDKALKQYDTAAPRQEESKDESEPSPSGNGRLRYPDKAAKLEGKNKTHQSVINHMKLDSNRVVMFCRYNNSLPQSIFKLLLAGSFSVHLLGWKSTVSGLASACLAVPLSTRMSKKYGDLHFGLMKYRDAKAHLLTEALQGMRQIKYSALEDHWEKKILASRNEELKQYWKVSLWQCLVVFVINLGPLLLACVAFSVYVWENGTRIKASVIFTAIGIFDQLDESVAQLPLLQVYLMEAWTSCVRLEKYLSRADKEDVSVPGPAVALDKATVSWPAAEDAEKVEYHDSALLPEAYATLVDISLEFPPGKLSVISGKTGSGKSLLLAAILGEVKLLSGTLRMPTPSSTSEQDRHHISSSNWIIPSMTSFVSQTPWIESGTVQANILFGLPLEENRYRKVLHACALEKDMELLAEGDQTEVGPKGVTLSGGQRWRLALARALYSRAGIIVLDDVLSAVDAHVGRHIVNEALTGDLATGRTRILATHHPELVIPRASYLVRLRDRKVESVTLLDPVNGDISLDTADEPSLVSGSSDTPGTDSGKLVGFQGSLSNPTAKEPKDDEKREFGRVKWKIYKEYYNASGGALYWIFGLGVIVLGRLLPVARTWALKELSERASLDTQRKIAISHQNLSQHVWPERSSYAISGDPNRVVAFWMAMYVVLYFTGNLLAVVRVYSLLVVGLRAAKVLFERLTHTVLRTPLRWVDTTPSGRILNRFTSDTFTVDRRLAGETFGFLQHVFGLLIIVGTSLSVSPYVIIFGIALLFLYSRIATVYIRAAREVKRISSTSHSPIYDQFSSVLSGLSTIRAFRRIGFYLDRMHGFIDDNAKASWSLQVVTRWLTFRMGALGAVFVTIVATAVALGHVDAALAGFSLTFALRYTGALTMLLQRVTSLELSYNSAERVLEYAELETEPEGGDDAPSAWPAQGQIEVENITVAYADDLPSVLQNVSFTVKPGERIGIVGRTGAGKSTLAAVLFRLIEPRKGTVRIDGLDISTLKLAQLRRRLAIIPQDPFLFSGTLRSNLDMEGKLDDYDLLSALQRVHLIEPEDLRSDRSSNYPPTDSGTARWANSENDSETTGADPDGDATSPNTSSRTGNIFTNLSHPISAGGLNLSQGQRQLCCLARALLSRPKIVVLDEATSAVDRGTDAAIQASLRTDFVGDLSGSDDAASTATLLVIAHRLGTVADFDRVLVLDGGRVLEMGSPRELLLAGMQREKERRAKREKEGQEGAERFEIEAERGSSEDDSGGSFSESGTTTIGAHRVETDQEAGSFWGLIQRSADKEKLIEMILGQASQLM</sequence>